<dbReference type="GO" id="GO:0051082">
    <property type="term" value="F:unfolded protein binding"/>
    <property type="evidence" value="ECO:0007669"/>
    <property type="project" value="InterPro"/>
</dbReference>
<evidence type="ECO:0000256" key="2">
    <source>
        <dbReference type="ARBA" id="ARBA00008020"/>
    </source>
</evidence>
<dbReference type="SUPFAM" id="SSF54849">
    <property type="entry name" value="GroEL-intermediate domain like"/>
    <property type="match status" value="1"/>
</dbReference>
<name>A0A3L8SJJ8_CHLGU</name>
<keyword evidence="4" id="KW-0963">Cytoplasm</keyword>
<dbReference type="EMBL" id="QUSF01000016">
    <property type="protein sequence ID" value="RLW03207.1"/>
    <property type="molecule type" value="Genomic_DNA"/>
</dbReference>
<proteinExistence type="inferred from homology"/>
<gene>
    <name evidence="11" type="ORF">DV515_00006538</name>
</gene>
<dbReference type="PROSITE" id="PS00995">
    <property type="entry name" value="TCP1_3"/>
    <property type="match status" value="1"/>
</dbReference>
<accession>A0A3L8SJJ8</accession>
<dbReference type="GO" id="GO:0016887">
    <property type="term" value="F:ATP hydrolysis activity"/>
    <property type="evidence" value="ECO:0007669"/>
    <property type="project" value="InterPro"/>
</dbReference>
<dbReference type="STRING" id="44316.ENSEGOP00005005826"/>
<dbReference type="Pfam" id="PF00118">
    <property type="entry name" value="Cpn60_TCP1"/>
    <property type="match status" value="1"/>
</dbReference>
<comment type="similarity">
    <text evidence="2 9">Belongs to the TCP-1 chaperonin family.</text>
</comment>
<comment type="subcellular location">
    <subcellularLocation>
        <location evidence="1">Cytoplasm</location>
    </subcellularLocation>
</comment>
<dbReference type="GO" id="GO:0005524">
    <property type="term" value="F:ATP binding"/>
    <property type="evidence" value="ECO:0007669"/>
    <property type="project" value="UniProtKB-KW"/>
</dbReference>
<dbReference type="PROSITE" id="PS00751">
    <property type="entry name" value="TCP1_2"/>
    <property type="match status" value="1"/>
</dbReference>
<evidence type="ECO:0000256" key="5">
    <source>
        <dbReference type="ARBA" id="ARBA00022741"/>
    </source>
</evidence>
<keyword evidence="5 9" id="KW-0547">Nucleotide-binding</keyword>
<dbReference type="InterPro" id="IPR002194">
    <property type="entry name" value="Chaperonin_TCP-1_CS"/>
</dbReference>
<dbReference type="SUPFAM" id="SSF52029">
    <property type="entry name" value="GroEL apical domain-like"/>
    <property type="match status" value="1"/>
</dbReference>
<protein>
    <recommendedName>
        <fullName evidence="3">T-complex protein 1 subunit theta</fullName>
    </recommendedName>
    <alternativeName>
        <fullName evidence="8">CCT-theta</fullName>
    </alternativeName>
</protein>
<evidence type="ECO:0000256" key="7">
    <source>
        <dbReference type="ARBA" id="ARBA00023186"/>
    </source>
</evidence>
<evidence type="ECO:0000256" key="10">
    <source>
        <dbReference type="SAM" id="MobiDB-lite"/>
    </source>
</evidence>
<feature type="region of interest" description="Disordered" evidence="10">
    <location>
        <begin position="480"/>
        <end position="499"/>
    </location>
</feature>
<keyword evidence="6 9" id="KW-0067">ATP-binding</keyword>
<comment type="caution">
    <text evidence="11">The sequence shown here is derived from an EMBL/GenBank/DDBJ whole genome shotgun (WGS) entry which is preliminary data.</text>
</comment>
<dbReference type="InterPro" id="IPR027409">
    <property type="entry name" value="GroEL-like_apical_dom_sf"/>
</dbReference>
<dbReference type="PRINTS" id="PR00304">
    <property type="entry name" value="TCOMPLEXTCP1"/>
</dbReference>
<evidence type="ECO:0000256" key="3">
    <source>
        <dbReference type="ARBA" id="ARBA00016981"/>
    </source>
</evidence>
<dbReference type="PANTHER" id="PTHR11353">
    <property type="entry name" value="CHAPERONIN"/>
    <property type="match status" value="1"/>
</dbReference>
<evidence type="ECO:0000313" key="11">
    <source>
        <dbReference type="EMBL" id="RLW03207.1"/>
    </source>
</evidence>
<reference evidence="11 12" key="1">
    <citation type="journal article" date="2018" name="Proc. R. Soc. B">
        <title>A non-coding region near Follistatin controls head colour polymorphism in the Gouldian finch.</title>
        <authorList>
            <person name="Toomey M.B."/>
            <person name="Marques C.I."/>
            <person name="Andrade P."/>
            <person name="Araujo P.M."/>
            <person name="Sabatino S."/>
            <person name="Gazda M.A."/>
            <person name="Afonso S."/>
            <person name="Lopes R.J."/>
            <person name="Corbo J.C."/>
            <person name="Carneiro M."/>
        </authorList>
    </citation>
    <scope>NUCLEOTIDE SEQUENCE [LARGE SCALE GENOMIC DNA]</scope>
    <source>
        <strain evidence="11">Red01</strain>
        <tissue evidence="11">Muscle</tissue>
    </source>
</reference>
<evidence type="ECO:0000256" key="4">
    <source>
        <dbReference type="ARBA" id="ARBA00022490"/>
    </source>
</evidence>
<dbReference type="InterPro" id="IPR027413">
    <property type="entry name" value="GROEL-like_equatorial_sf"/>
</dbReference>
<dbReference type="GO" id="GO:0140662">
    <property type="term" value="F:ATP-dependent protein folding chaperone"/>
    <property type="evidence" value="ECO:0007669"/>
    <property type="project" value="InterPro"/>
</dbReference>
<keyword evidence="7 9" id="KW-0143">Chaperone</keyword>
<dbReference type="GO" id="GO:0005737">
    <property type="term" value="C:cytoplasm"/>
    <property type="evidence" value="ECO:0007669"/>
    <property type="project" value="UniProtKB-SubCell"/>
</dbReference>
<dbReference type="InterPro" id="IPR017998">
    <property type="entry name" value="Chaperone_TCP-1"/>
</dbReference>
<organism evidence="11 12">
    <name type="scientific">Chloebia gouldiae</name>
    <name type="common">Gouldian finch</name>
    <name type="synonym">Erythrura gouldiae</name>
    <dbReference type="NCBI Taxonomy" id="44316"/>
    <lineage>
        <taxon>Eukaryota</taxon>
        <taxon>Metazoa</taxon>
        <taxon>Chordata</taxon>
        <taxon>Craniata</taxon>
        <taxon>Vertebrata</taxon>
        <taxon>Euteleostomi</taxon>
        <taxon>Archelosauria</taxon>
        <taxon>Archosauria</taxon>
        <taxon>Dinosauria</taxon>
        <taxon>Saurischia</taxon>
        <taxon>Theropoda</taxon>
        <taxon>Coelurosauria</taxon>
        <taxon>Aves</taxon>
        <taxon>Neognathae</taxon>
        <taxon>Neoaves</taxon>
        <taxon>Telluraves</taxon>
        <taxon>Australaves</taxon>
        <taxon>Passeriformes</taxon>
        <taxon>Passeroidea</taxon>
        <taxon>Passeridae</taxon>
        <taxon>Chloebia</taxon>
    </lineage>
</organism>
<dbReference type="Gene3D" id="1.10.560.10">
    <property type="entry name" value="GroEL-like equatorial domain"/>
    <property type="match status" value="2"/>
</dbReference>
<keyword evidence="12" id="KW-1185">Reference proteome</keyword>
<evidence type="ECO:0000313" key="12">
    <source>
        <dbReference type="Proteomes" id="UP000276834"/>
    </source>
</evidence>
<dbReference type="CDD" id="cd03341">
    <property type="entry name" value="TCP1_theta"/>
    <property type="match status" value="1"/>
</dbReference>
<dbReference type="OrthoDB" id="1748577at2759"/>
<dbReference type="Gene3D" id="3.50.7.10">
    <property type="entry name" value="GroEL"/>
    <property type="match status" value="1"/>
</dbReference>
<dbReference type="SUPFAM" id="SSF48592">
    <property type="entry name" value="GroEL equatorial domain-like"/>
    <property type="match status" value="1"/>
</dbReference>
<dbReference type="InterPro" id="IPR002423">
    <property type="entry name" value="Cpn60/GroEL/TCP-1"/>
</dbReference>
<dbReference type="InterPro" id="IPR012721">
    <property type="entry name" value="Chap_CCT_theta"/>
</dbReference>
<evidence type="ECO:0000256" key="9">
    <source>
        <dbReference type="RuleBase" id="RU004187"/>
    </source>
</evidence>
<dbReference type="NCBIfam" id="TIGR02346">
    <property type="entry name" value="chap_CCT_theta"/>
    <property type="match status" value="1"/>
</dbReference>
<dbReference type="Proteomes" id="UP000276834">
    <property type="component" value="Unassembled WGS sequence"/>
</dbReference>
<dbReference type="AlphaFoldDB" id="A0A3L8SJJ8"/>
<evidence type="ECO:0000256" key="1">
    <source>
        <dbReference type="ARBA" id="ARBA00004496"/>
    </source>
</evidence>
<dbReference type="InterPro" id="IPR027410">
    <property type="entry name" value="TCP-1-like_intermed_sf"/>
</dbReference>
<dbReference type="PROSITE" id="PS00750">
    <property type="entry name" value="TCP1_1"/>
    <property type="match status" value="1"/>
</dbReference>
<dbReference type="FunFam" id="3.50.7.10:FF:000008">
    <property type="entry name" value="T-complex protein 1 subunit theta"/>
    <property type="match status" value="1"/>
</dbReference>
<evidence type="ECO:0000256" key="8">
    <source>
        <dbReference type="ARBA" id="ARBA00029602"/>
    </source>
</evidence>
<sequence>MALHVPKAPGFAQMLKEGAKHYSGLEEAVYRNIQACKELAQTTRTAYGPNGMNKMVINHLEKLFVTNDAATILRELEVQHPAAKMLVMASHMQEQEVGDGTNFVLVFAGVLLELAEDLLRMGLSVIEGYEKACKKALDILPDLVCCSAKNLRDAEEVASLLYTSVMSKQYGNERFLAKLIAQACVSILPDSGHFNVDNIRVCKIVGTVLIKNAEELMNFSKGEENLMDLQVKAIADSGANVVVTGGKVADMALHYANKYNLMLVRLNSKWDLRRLCKTVGATALPRLTPPTLEEMGHCNSVYLSEVGDTQVVVFKHEKEDGAISTILIRGSTDNLMDDIERAVDDGVNTFKVLTRDKRLVPGGGATEIELAKQITSYGETCPGLDQYAIKKFAEAFEAIPRALAENSGVKANEVISKLYAMHQEGKKNVGFDIEAEAAAVKDMLEAGVFDTYLGKLWGIKLATNAAVTVLRVDQIIMAKPAGGPKPPSGKKDWDEDQND</sequence>
<evidence type="ECO:0000256" key="6">
    <source>
        <dbReference type="ARBA" id="ARBA00022840"/>
    </source>
</evidence>